<evidence type="ECO:0000256" key="15">
    <source>
        <dbReference type="ARBA" id="ARBA00048247"/>
    </source>
</evidence>
<keyword evidence="13 18" id="KW-0012">Acyltransferase</keyword>
<evidence type="ECO:0000256" key="18">
    <source>
        <dbReference type="HAMAP-Rule" id="MF_01631"/>
    </source>
</evidence>
<feature type="binding site" evidence="18">
    <location>
        <position position="139"/>
    </location>
    <ligand>
        <name>UDP-N-acetyl-alpha-D-glucosamine</name>
        <dbReference type="ChEBI" id="CHEBI:57705"/>
    </ligand>
</feature>
<dbReference type="PANTHER" id="PTHR43584:SF3">
    <property type="entry name" value="BIFUNCTIONAL PROTEIN GLMU"/>
    <property type="match status" value="1"/>
</dbReference>
<dbReference type="SUPFAM" id="SSF51161">
    <property type="entry name" value="Trimeric LpxA-like enzymes"/>
    <property type="match status" value="1"/>
</dbReference>
<keyword evidence="11 18" id="KW-0573">Peptidoglycan synthesis</keyword>
<dbReference type="GO" id="GO:0008360">
    <property type="term" value="P:regulation of cell shape"/>
    <property type="evidence" value="ECO:0007669"/>
    <property type="project" value="UniProtKB-KW"/>
</dbReference>
<feature type="domain" description="Mannose-1-phosphate guanyltransferase C-terminal" evidence="20">
    <location>
        <begin position="264"/>
        <end position="350"/>
    </location>
</feature>
<dbReference type="InterPro" id="IPR050065">
    <property type="entry name" value="GlmU-like"/>
</dbReference>
<protein>
    <recommendedName>
        <fullName evidence="18">Bifunctional protein GlmU</fullName>
    </recommendedName>
    <domain>
        <recommendedName>
            <fullName evidence="18">UDP-N-acetylglucosamine pyrophosphorylase</fullName>
            <ecNumber evidence="18">2.7.7.23</ecNumber>
        </recommendedName>
        <alternativeName>
            <fullName evidence="18">N-acetylglucosamine-1-phosphate uridyltransferase</fullName>
        </alternativeName>
    </domain>
    <domain>
        <recommendedName>
            <fullName evidence="18">Glucosamine-1-phosphate N-acetyltransferase</fullName>
            <ecNumber evidence="18">2.3.1.157</ecNumber>
        </recommendedName>
    </domain>
</protein>
<feature type="region of interest" description="Pyrophosphorylase" evidence="18">
    <location>
        <begin position="1"/>
        <end position="228"/>
    </location>
</feature>
<evidence type="ECO:0000256" key="16">
    <source>
        <dbReference type="ARBA" id="ARBA00048493"/>
    </source>
</evidence>
<evidence type="ECO:0000256" key="4">
    <source>
        <dbReference type="ARBA" id="ARBA00022490"/>
    </source>
</evidence>
<dbReference type="SUPFAM" id="SSF53448">
    <property type="entry name" value="Nucleotide-diphospho-sugar transferases"/>
    <property type="match status" value="1"/>
</dbReference>
<comment type="subunit">
    <text evidence="18">Homotrimer.</text>
</comment>
<dbReference type="InterPro" id="IPR001451">
    <property type="entry name" value="Hexapep"/>
</dbReference>
<evidence type="ECO:0000259" key="20">
    <source>
        <dbReference type="Pfam" id="PF25087"/>
    </source>
</evidence>
<dbReference type="InterPro" id="IPR029044">
    <property type="entry name" value="Nucleotide-diphossugar_trans"/>
</dbReference>
<proteinExistence type="inferred from homology"/>
<feature type="binding site" evidence="18">
    <location>
        <position position="375"/>
    </location>
    <ligand>
        <name>UDP-N-acetyl-alpha-D-glucosamine</name>
        <dbReference type="ChEBI" id="CHEBI:57705"/>
    </ligand>
</feature>
<dbReference type="EC" id="2.3.1.157" evidence="18"/>
<dbReference type="Pfam" id="PF12804">
    <property type="entry name" value="NTP_transf_3"/>
    <property type="match status" value="1"/>
</dbReference>
<accession>A0A841CAE0</accession>
<feature type="active site" description="Proton acceptor" evidence="18">
    <location>
        <position position="361"/>
    </location>
</feature>
<sequence>MKKYAIILAAGKGTRMKSELPKVLHKVADKPMISHVIENFKALSLDESFVVVGFGSDKVIDALPDYTRFVEQFEQKGTGHAVAMVRPLLGTAEGITIVGYGDMPLITKESLQKLMKFHEISGSAVTVLTGIATNPFGYGRIIRENGEIVKIVEQKDATEEERKIQEVNTGIYVFDNHKLFLALSRLNTNNTQGELYLTDVIEILKTIGEKVSGYTLENFDESLGVNDRVQLAQAEKTFRARINLKHMLNGVTLIDPDTTYIGADVTIGTDTIIEGNVTIKGKTVIGRKCLITNGSRIEDSTIYGNVTINNSTVEGSTMERQSDCGPYAHLRLGTVLHEEVHIGNYVEVKSSSLGRATKAGHLTYIGNAVVGEKVNFGAGTITANFDGKNKFLTEIEDFAFIGSNSTIIAPVHIGRNAVTAGGSTITRDVAENSVAIGRSRQIDKNGLAKKLPHYRGE</sequence>
<dbReference type="EMBL" id="JACHHV010000029">
    <property type="protein sequence ID" value="MBB5888542.1"/>
    <property type="molecule type" value="Genomic_DNA"/>
</dbReference>
<dbReference type="HAMAP" id="MF_01631">
    <property type="entry name" value="GlmU"/>
    <property type="match status" value="1"/>
</dbReference>
<feature type="binding site" evidence="18">
    <location>
        <position position="378"/>
    </location>
    <ligand>
        <name>acetyl-CoA</name>
        <dbReference type="ChEBI" id="CHEBI:57288"/>
    </ligand>
</feature>
<keyword evidence="10 18" id="KW-0133">Cell shape</keyword>
<comment type="pathway">
    <text evidence="18">Nucleotide-sugar biosynthesis; UDP-N-acetyl-alpha-D-glucosamine biosynthesis; N-acetyl-alpha-D-glucosamine 1-phosphate from alpha-D-glucosamine 6-phosphate (route II): step 2/2.</text>
</comment>
<dbReference type="Proteomes" id="UP000562464">
    <property type="component" value="Unassembled WGS sequence"/>
</dbReference>
<feature type="binding site" evidence="18">
    <location>
        <position position="102"/>
    </location>
    <ligand>
        <name>Mg(2+)</name>
        <dbReference type="ChEBI" id="CHEBI:18420"/>
    </ligand>
</feature>
<evidence type="ECO:0000313" key="22">
    <source>
        <dbReference type="Proteomes" id="UP000562464"/>
    </source>
</evidence>
<dbReference type="InterPro" id="IPR056729">
    <property type="entry name" value="GMPPB_C"/>
</dbReference>
<dbReference type="PANTHER" id="PTHR43584">
    <property type="entry name" value="NUCLEOTIDYL TRANSFERASE"/>
    <property type="match status" value="1"/>
</dbReference>
<dbReference type="InterPro" id="IPR011004">
    <property type="entry name" value="Trimer_LpxA-like_sf"/>
</dbReference>
<feature type="binding site" evidence="18">
    <location>
        <position position="438"/>
    </location>
    <ligand>
        <name>acetyl-CoA</name>
        <dbReference type="ChEBI" id="CHEBI:57288"/>
    </ligand>
</feature>
<reference evidence="21 22" key="1">
    <citation type="submission" date="2020-08" db="EMBL/GenBank/DDBJ databases">
        <title>Genomic Encyclopedia of Type Strains, Phase IV (KMG-IV): sequencing the most valuable type-strain genomes for metagenomic binning, comparative biology and taxonomic classification.</title>
        <authorList>
            <person name="Goeker M."/>
        </authorList>
    </citation>
    <scope>NUCLEOTIDE SEQUENCE [LARGE SCALE GENOMIC DNA]</scope>
    <source>
        <strain evidence="21 22">DSM 14925</strain>
    </source>
</reference>
<dbReference type="CDD" id="cd03353">
    <property type="entry name" value="LbH_GlmU_C"/>
    <property type="match status" value="1"/>
</dbReference>
<keyword evidence="7 18" id="KW-0479">Metal-binding</keyword>
<dbReference type="NCBIfam" id="NF010934">
    <property type="entry name" value="PRK14354.1"/>
    <property type="match status" value="1"/>
</dbReference>
<comment type="similarity">
    <text evidence="3 18">In the N-terminal section; belongs to the N-acetylglucosamine-1-phosphate uridyltransferase family.</text>
</comment>
<evidence type="ECO:0000256" key="14">
    <source>
        <dbReference type="ARBA" id="ARBA00023316"/>
    </source>
</evidence>
<dbReference type="GO" id="GO:0003977">
    <property type="term" value="F:UDP-N-acetylglucosamine diphosphorylase activity"/>
    <property type="evidence" value="ECO:0007669"/>
    <property type="project" value="UniProtKB-UniRule"/>
</dbReference>
<dbReference type="GO" id="GO:0009245">
    <property type="term" value="P:lipid A biosynthetic process"/>
    <property type="evidence" value="ECO:0007669"/>
    <property type="project" value="UniProtKB-UniRule"/>
</dbReference>
<comment type="function">
    <text evidence="17 18">Catalyzes the last two sequential reactions in the de novo biosynthetic pathway for UDP-N-acetylglucosamine (UDP-GlcNAc). The C-terminal domain catalyzes the transfer of acetyl group from acetyl coenzyme A to glucosamine-1-phosphate (GlcN-1-P) to produce N-acetylglucosamine-1-phosphate (GlcNAc-1-P), which is converted into UDP-GlcNAc by the transfer of uridine 5-monophosphate (from uridine 5-triphosphate), a reaction catalyzed by the N-terminal domain.</text>
</comment>
<feature type="binding site" evidence="18">
    <location>
        <position position="168"/>
    </location>
    <ligand>
        <name>UDP-N-acetyl-alpha-D-glucosamine</name>
        <dbReference type="ChEBI" id="CHEBI:57705"/>
    </ligand>
</feature>
<feature type="binding site" evidence="18">
    <location>
        <position position="421"/>
    </location>
    <ligand>
        <name>acetyl-CoA</name>
        <dbReference type="ChEBI" id="CHEBI:57288"/>
    </ligand>
</feature>
<keyword evidence="4 18" id="KW-0963">Cytoplasm</keyword>
<keyword evidence="9 18" id="KW-0460">Magnesium</keyword>
<gene>
    <name evidence="18" type="primary">glmU</name>
    <name evidence="21" type="ORF">HNQ37_001443</name>
</gene>
<comment type="cofactor">
    <cofactor evidence="18">
        <name>Mg(2+)</name>
        <dbReference type="ChEBI" id="CHEBI:18420"/>
    </cofactor>
    <text evidence="18">Binds 1 Mg(2+) ion per subunit.</text>
</comment>
<feature type="binding site" evidence="18">
    <location>
        <position position="22"/>
    </location>
    <ligand>
        <name>UDP-N-acetyl-alpha-D-glucosamine</name>
        <dbReference type="ChEBI" id="CHEBI:57705"/>
    </ligand>
</feature>
<comment type="pathway">
    <text evidence="18">Bacterial outer membrane biogenesis; LPS lipid A biosynthesis.</text>
</comment>
<organism evidence="21 22">
    <name type="scientific">Lactovum miscens</name>
    <dbReference type="NCBI Taxonomy" id="190387"/>
    <lineage>
        <taxon>Bacteria</taxon>
        <taxon>Bacillati</taxon>
        <taxon>Bacillota</taxon>
        <taxon>Bacilli</taxon>
        <taxon>Lactobacillales</taxon>
        <taxon>Streptococcaceae</taxon>
        <taxon>Lactovum</taxon>
    </lineage>
</organism>
<feature type="binding site" evidence="18">
    <location>
        <position position="153"/>
    </location>
    <ligand>
        <name>UDP-N-acetyl-alpha-D-glucosamine</name>
        <dbReference type="ChEBI" id="CHEBI:57705"/>
    </ligand>
</feature>
<evidence type="ECO:0000256" key="12">
    <source>
        <dbReference type="ARBA" id="ARBA00023268"/>
    </source>
</evidence>
<dbReference type="Gene3D" id="3.90.550.10">
    <property type="entry name" value="Spore Coat Polysaccharide Biosynthesis Protein SpsA, Chain A"/>
    <property type="match status" value="1"/>
</dbReference>
<comment type="caution">
    <text evidence="18">Lacks conserved residue(s) required for the propagation of feature annotation.</text>
</comment>
<feature type="binding site" evidence="18">
    <location>
        <position position="226"/>
    </location>
    <ligand>
        <name>UDP-N-acetyl-alpha-D-glucosamine</name>
        <dbReference type="ChEBI" id="CHEBI:57705"/>
    </ligand>
</feature>
<feature type="binding site" evidence="18">
    <location>
        <position position="364"/>
    </location>
    <ligand>
        <name>UDP-N-acetyl-alpha-D-glucosamine</name>
        <dbReference type="ChEBI" id="CHEBI:57705"/>
    </ligand>
</feature>
<dbReference type="UniPathway" id="UPA00113">
    <property type="reaction ID" value="UER00532"/>
</dbReference>
<feature type="binding site" evidence="18">
    <location>
        <position position="226"/>
    </location>
    <ligand>
        <name>Mg(2+)</name>
        <dbReference type="ChEBI" id="CHEBI:18420"/>
    </ligand>
</feature>
<comment type="catalytic activity">
    <reaction evidence="16 18">
        <text>N-acetyl-alpha-D-glucosamine 1-phosphate + UTP + H(+) = UDP-N-acetyl-alpha-D-glucosamine + diphosphate</text>
        <dbReference type="Rhea" id="RHEA:13509"/>
        <dbReference type="ChEBI" id="CHEBI:15378"/>
        <dbReference type="ChEBI" id="CHEBI:33019"/>
        <dbReference type="ChEBI" id="CHEBI:46398"/>
        <dbReference type="ChEBI" id="CHEBI:57705"/>
        <dbReference type="ChEBI" id="CHEBI:57776"/>
        <dbReference type="EC" id="2.7.7.23"/>
    </reaction>
</comment>
<feature type="binding site" evidence="18">
    <location>
        <position position="403"/>
    </location>
    <ligand>
        <name>acetyl-CoA</name>
        <dbReference type="ChEBI" id="CHEBI:57288"/>
    </ligand>
</feature>
<dbReference type="GO" id="GO:0071555">
    <property type="term" value="P:cell wall organization"/>
    <property type="evidence" value="ECO:0007669"/>
    <property type="project" value="UniProtKB-KW"/>
</dbReference>
<feature type="binding site" evidence="18">
    <location>
        <begin position="100"/>
        <end position="102"/>
    </location>
    <ligand>
        <name>UDP-N-acetyl-alpha-D-glucosamine</name>
        <dbReference type="ChEBI" id="CHEBI:57705"/>
    </ligand>
</feature>
<evidence type="ECO:0000256" key="9">
    <source>
        <dbReference type="ARBA" id="ARBA00022842"/>
    </source>
</evidence>
<feature type="domain" description="MobA-like NTP transferase" evidence="19">
    <location>
        <begin position="5"/>
        <end position="129"/>
    </location>
</feature>
<keyword evidence="12 18" id="KW-0511">Multifunctional enzyme</keyword>
<dbReference type="AlphaFoldDB" id="A0A841CAE0"/>
<dbReference type="GO" id="GO:0019134">
    <property type="term" value="F:glucosamine-1-phosphate N-acetyltransferase activity"/>
    <property type="evidence" value="ECO:0007669"/>
    <property type="project" value="UniProtKB-UniRule"/>
</dbReference>
<dbReference type="InterPro" id="IPR038009">
    <property type="entry name" value="GlmU_C_LbH"/>
</dbReference>
<comment type="similarity">
    <text evidence="2 18">In the C-terminal section; belongs to the transferase hexapeptide repeat family.</text>
</comment>
<evidence type="ECO:0000259" key="19">
    <source>
        <dbReference type="Pfam" id="PF12804"/>
    </source>
</evidence>
<dbReference type="RefSeq" id="WP_183540695.1">
    <property type="nucleotide sequence ID" value="NZ_JACHHV010000029.1"/>
</dbReference>
<dbReference type="InterPro" id="IPR025877">
    <property type="entry name" value="MobA-like_NTP_Trfase"/>
</dbReference>
<comment type="catalytic activity">
    <reaction evidence="15 18">
        <text>alpha-D-glucosamine 1-phosphate + acetyl-CoA = N-acetyl-alpha-D-glucosamine 1-phosphate + CoA + H(+)</text>
        <dbReference type="Rhea" id="RHEA:13725"/>
        <dbReference type="ChEBI" id="CHEBI:15378"/>
        <dbReference type="ChEBI" id="CHEBI:57287"/>
        <dbReference type="ChEBI" id="CHEBI:57288"/>
        <dbReference type="ChEBI" id="CHEBI:57776"/>
        <dbReference type="ChEBI" id="CHEBI:58516"/>
        <dbReference type="EC" id="2.3.1.157"/>
    </reaction>
</comment>
<keyword evidence="5 18" id="KW-0808">Transferase</keyword>
<comment type="subcellular location">
    <subcellularLocation>
        <location evidence="1 18">Cytoplasm</location>
    </subcellularLocation>
</comment>
<dbReference type="GO" id="GO:0005737">
    <property type="term" value="C:cytoplasm"/>
    <property type="evidence" value="ECO:0007669"/>
    <property type="project" value="UniProtKB-SubCell"/>
</dbReference>
<evidence type="ECO:0000256" key="2">
    <source>
        <dbReference type="ARBA" id="ARBA00007707"/>
    </source>
</evidence>
<evidence type="ECO:0000256" key="11">
    <source>
        <dbReference type="ARBA" id="ARBA00022984"/>
    </source>
</evidence>
<evidence type="ECO:0000256" key="5">
    <source>
        <dbReference type="ARBA" id="ARBA00022679"/>
    </source>
</evidence>
<evidence type="ECO:0000256" key="3">
    <source>
        <dbReference type="ARBA" id="ARBA00007947"/>
    </source>
</evidence>
<evidence type="ECO:0000256" key="1">
    <source>
        <dbReference type="ARBA" id="ARBA00004496"/>
    </source>
</evidence>
<feature type="binding site" evidence="18">
    <location>
        <begin position="8"/>
        <end position="11"/>
    </location>
    <ligand>
        <name>UDP-N-acetyl-alpha-D-glucosamine</name>
        <dbReference type="ChEBI" id="CHEBI:57705"/>
    </ligand>
</feature>
<feature type="region of interest" description="Linker" evidence="18">
    <location>
        <begin position="229"/>
        <end position="249"/>
    </location>
</feature>
<dbReference type="GO" id="GO:0016020">
    <property type="term" value="C:membrane"/>
    <property type="evidence" value="ECO:0007669"/>
    <property type="project" value="GOC"/>
</dbReference>
<evidence type="ECO:0000313" key="21">
    <source>
        <dbReference type="EMBL" id="MBB5888542.1"/>
    </source>
</evidence>
<dbReference type="Pfam" id="PF00132">
    <property type="entry name" value="Hexapep"/>
    <property type="match status" value="1"/>
</dbReference>
<comment type="caution">
    <text evidence="21">The sequence shown here is derived from an EMBL/GenBank/DDBJ whole genome shotgun (WGS) entry which is preliminary data.</text>
</comment>
<dbReference type="EC" id="2.7.7.23" evidence="18"/>
<feature type="binding site" evidence="18">
    <location>
        <begin position="77"/>
        <end position="78"/>
    </location>
    <ligand>
        <name>UDP-N-acetyl-alpha-D-glucosamine</name>
        <dbReference type="ChEBI" id="CHEBI:57705"/>
    </ligand>
</feature>
<evidence type="ECO:0000256" key="7">
    <source>
        <dbReference type="ARBA" id="ARBA00022723"/>
    </source>
</evidence>
<dbReference type="GO" id="GO:0006048">
    <property type="term" value="P:UDP-N-acetylglucosamine biosynthetic process"/>
    <property type="evidence" value="ECO:0007669"/>
    <property type="project" value="UniProtKB-UniPathway"/>
</dbReference>
<keyword evidence="14 18" id="KW-0961">Cell wall biogenesis/degradation</keyword>
<dbReference type="GO" id="GO:0009252">
    <property type="term" value="P:peptidoglycan biosynthetic process"/>
    <property type="evidence" value="ECO:0007669"/>
    <property type="project" value="UniProtKB-UniRule"/>
</dbReference>
<feature type="binding site" evidence="18">
    <location>
        <position position="349"/>
    </location>
    <ligand>
        <name>UDP-N-acetyl-alpha-D-glucosamine</name>
        <dbReference type="ChEBI" id="CHEBI:57705"/>
    </ligand>
</feature>
<dbReference type="InterPro" id="IPR005882">
    <property type="entry name" value="Bifunctional_GlmU"/>
</dbReference>
<keyword evidence="22" id="KW-1185">Reference proteome</keyword>
<dbReference type="Pfam" id="PF25087">
    <property type="entry name" value="GMPPB_C"/>
    <property type="match status" value="1"/>
</dbReference>
<evidence type="ECO:0000256" key="8">
    <source>
        <dbReference type="ARBA" id="ARBA00022737"/>
    </source>
</evidence>
<keyword evidence="6 18" id="KW-0548">Nucleotidyltransferase</keyword>
<comment type="pathway">
    <text evidence="18">Nucleotide-sugar biosynthesis; UDP-N-acetyl-alpha-D-glucosamine biosynthesis; UDP-N-acetyl-alpha-D-glucosamine from N-acetyl-alpha-D-glucosamine 1-phosphate: step 1/1.</text>
</comment>
<name>A0A841CAE0_9LACT</name>
<evidence type="ECO:0000256" key="6">
    <source>
        <dbReference type="ARBA" id="ARBA00022695"/>
    </source>
</evidence>
<evidence type="ECO:0000256" key="10">
    <source>
        <dbReference type="ARBA" id="ARBA00022960"/>
    </source>
</evidence>
<dbReference type="Gene3D" id="2.160.10.10">
    <property type="entry name" value="Hexapeptide repeat proteins"/>
    <property type="match status" value="1"/>
</dbReference>
<dbReference type="GO" id="GO:0000287">
    <property type="term" value="F:magnesium ion binding"/>
    <property type="evidence" value="ECO:0007669"/>
    <property type="project" value="UniProtKB-UniRule"/>
</dbReference>
<dbReference type="UniPathway" id="UPA00973"/>
<evidence type="ECO:0000256" key="17">
    <source>
        <dbReference type="ARBA" id="ARBA00049628"/>
    </source>
</evidence>
<evidence type="ECO:0000256" key="13">
    <source>
        <dbReference type="ARBA" id="ARBA00023315"/>
    </source>
</evidence>
<keyword evidence="8 18" id="KW-0677">Repeat</keyword>
<dbReference type="GO" id="GO:0000902">
    <property type="term" value="P:cell morphogenesis"/>
    <property type="evidence" value="ECO:0007669"/>
    <property type="project" value="UniProtKB-UniRule"/>
</dbReference>
<dbReference type="CDD" id="cd02540">
    <property type="entry name" value="GT2_GlmU_N_bac"/>
    <property type="match status" value="1"/>
</dbReference>
<feature type="binding site" evidence="18">
    <location>
        <position position="331"/>
    </location>
    <ligand>
        <name>UDP-N-acetyl-alpha-D-glucosamine</name>
        <dbReference type="ChEBI" id="CHEBI:57705"/>
    </ligand>
</feature>
<feature type="region of interest" description="N-acetyltransferase" evidence="18">
    <location>
        <begin position="250"/>
        <end position="457"/>
    </location>
</feature>
<feature type="binding site" evidence="18">
    <location>
        <position position="72"/>
    </location>
    <ligand>
        <name>UDP-N-acetyl-alpha-D-glucosamine</name>
        <dbReference type="ChEBI" id="CHEBI:57705"/>
    </ligand>
</feature>
<dbReference type="NCBIfam" id="TIGR01173">
    <property type="entry name" value="glmU"/>
    <property type="match status" value="1"/>
</dbReference>